<evidence type="ECO:0000313" key="2">
    <source>
        <dbReference type="EMBL" id="OLF07181.1"/>
    </source>
</evidence>
<dbReference type="AlphaFoldDB" id="A0A7Z0WIF4"/>
<feature type="transmembrane region" description="Helical" evidence="1">
    <location>
        <begin position="43"/>
        <end position="63"/>
    </location>
</feature>
<organism evidence="2 3">
    <name type="scientific">Actinophytocola xinjiangensis</name>
    <dbReference type="NCBI Taxonomy" id="485602"/>
    <lineage>
        <taxon>Bacteria</taxon>
        <taxon>Bacillati</taxon>
        <taxon>Actinomycetota</taxon>
        <taxon>Actinomycetes</taxon>
        <taxon>Pseudonocardiales</taxon>
        <taxon>Pseudonocardiaceae</taxon>
    </lineage>
</organism>
<protein>
    <submittedName>
        <fullName evidence="2">Uncharacterized protein</fullName>
    </submittedName>
</protein>
<reference evidence="2 3" key="1">
    <citation type="submission" date="2016-12" db="EMBL/GenBank/DDBJ databases">
        <title>The draft genome sequence of Actinophytocola xinjiangensis.</title>
        <authorList>
            <person name="Wang W."/>
            <person name="Yuan L."/>
        </authorList>
    </citation>
    <scope>NUCLEOTIDE SEQUENCE [LARGE SCALE GENOMIC DNA]</scope>
    <source>
        <strain evidence="2 3">CGMCC 4.4663</strain>
    </source>
</reference>
<proteinExistence type="predicted"/>
<dbReference type="RefSeq" id="WP_075136124.1">
    <property type="nucleotide sequence ID" value="NZ_MSIF01000017.1"/>
</dbReference>
<keyword evidence="1" id="KW-1133">Transmembrane helix</keyword>
<name>A0A7Z0WIF4_9PSEU</name>
<comment type="caution">
    <text evidence="2">The sequence shown here is derived from an EMBL/GenBank/DDBJ whole genome shotgun (WGS) entry which is preliminary data.</text>
</comment>
<evidence type="ECO:0000313" key="3">
    <source>
        <dbReference type="Proteomes" id="UP000185696"/>
    </source>
</evidence>
<dbReference type="OrthoDB" id="3821205at2"/>
<accession>A0A7Z0WIF4</accession>
<sequence>MNEHEFRSALRTSMAVTTEPPPMGEAAMLDAAHVDRRRRRTTWAGLGSAAAVVAIAAAVVAFAPPGDGGGEPGLGVAAPGSTRTPLDTRTVTTETNVAWPNGQFDNLDVSGEEYNRAGDLLDLLVAQVPDSVEVPDDLRGRGDLDGVTLKRFVAQNDGIWAYYGQAPLVRGEGVGSLDIRVAPHYPGLEDNAGCGDSPNCTELRVGGKLVELRDYGTGGMSVDHHGEAAYVSLSQSTTFEFAGYPALDQLPFTVDELAALVTDPRFQLD</sequence>
<keyword evidence="1" id="KW-0472">Membrane</keyword>
<dbReference type="EMBL" id="MSIF01000017">
    <property type="protein sequence ID" value="OLF07181.1"/>
    <property type="molecule type" value="Genomic_DNA"/>
</dbReference>
<keyword evidence="3" id="KW-1185">Reference proteome</keyword>
<evidence type="ECO:0000256" key="1">
    <source>
        <dbReference type="SAM" id="Phobius"/>
    </source>
</evidence>
<keyword evidence="1" id="KW-0812">Transmembrane</keyword>
<gene>
    <name evidence="2" type="ORF">BLA60_28645</name>
</gene>
<dbReference type="Proteomes" id="UP000185696">
    <property type="component" value="Unassembled WGS sequence"/>
</dbReference>